<protein>
    <submittedName>
        <fullName evidence="1">Uncharacterized protein</fullName>
    </submittedName>
</protein>
<dbReference type="EMBL" id="AYGX02000063">
    <property type="protein sequence ID" value="KRO27905.1"/>
    <property type="molecule type" value="Genomic_DNA"/>
</dbReference>
<dbReference type="RefSeq" id="WP_024626225.1">
    <property type="nucleotide sequence ID" value="NZ_AYGX02000063.1"/>
</dbReference>
<evidence type="ECO:0000313" key="1">
    <source>
        <dbReference type="EMBL" id="KRO27905.1"/>
    </source>
</evidence>
<organism evidence="1 2">
    <name type="scientific">Lactiplantibacillus fabifermentans DSM 21115</name>
    <dbReference type="NCBI Taxonomy" id="1413187"/>
    <lineage>
        <taxon>Bacteria</taxon>
        <taxon>Bacillati</taxon>
        <taxon>Bacillota</taxon>
        <taxon>Bacilli</taxon>
        <taxon>Lactobacillales</taxon>
        <taxon>Lactobacillaceae</taxon>
        <taxon>Lactiplantibacillus</taxon>
    </lineage>
</organism>
<reference evidence="1 2" key="1">
    <citation type="journal article" date="2015" name="Genome Announc.">
        <title>Expanding the biotechnology potential of lactobacilli through comparative genomics of 213 strains and associated genera.</title>
        <authorList>
            <person name="Sun Z."/>
            <person name="Harris H.M."/>
            <person name="McCann A."/>
            <person name="Guo C."/>
            <person name="Argimon S."/>
            <person name="Zhang W."/>
            <person name="Yang X."/>
            <person name="Jeffery I.B."/>
            <person name="Cooney J.C."/>
            <person name="Kagawa T.F."/>
            <person name="Liu W."/>
            <person name="Song Y."/>
            <person name="Salvetti E."/>
            <person name="Wrobel A."/>
            <person name="Rasinkangas P."/>
            <person name="Parkhill J."/>
            <person name="Rea M.C."/>
            <person name="O'Sullivan O."/>
            <person name="Ritari J."/>
            <person name="Douillard F.P."/>
            <person name="Paul Ross R."/>
            <person name="Yang R."/>
            <person name="Briner A.E."/>
            <person name="Felis G.E."/>
            <person name="de Vos W.M."/>
            <person name="Barrangou R."/>
            <person name="Klaenhammer T.R."/>
            <person name="Caufield P.W."/>
            <person name="Cui Y."/>
            <person name="Zhang H."/>
            <person name="O'Toole P.W."/>
        </authorList>
    </citation>
    <scope>NUCLEOTIDE SEQUENCE [LARGE SCALE GENOMIC DNA]</scope>
    <source>
        <strain evidence="1 2">DSM 21115</strain>
    </source>
</reference>
<gene>
    <name evidence="1" type="ORF">DY78_GL002809</name>
</gene>
<proteinExistence type="predicted"/>
<keyword evidence="2" id="KW-1185">Reference proteome</keyword>
<comment type="caution">
    <text evidence="1">The sequence shown here is derived from an EMBL/GenBank/DDBJ whole genome shotgun (WGS) entry which is preliminary data.</text>
</comment>
<evidence type="ECO:0000313" key="2">
    <source>
        <dbReference type="Proteomes" id="UP000050920"/>
    </source>
</evidence>
<sequence>MEIHFLAVANFDNQMSVFHFSSNDREQLNVVVKELLSAGSEISSDFSLHFLKTNNCSFESVAKMDPYFADADCYEDVGEFVALVKQNKGA</sequence>
<name>A0A0R2NQB7_9LACO</name>
<accession>A0A0R2NQB7</accession>
<dbReference type="Proteomes" id="UP000050920">
    <property type="component" value="Unassembled WGS sequence"/>
</dbReference>
<dbReference type="AlphaFoldDB" id="A0A0R2NQB7"/>